<keyword evidence="2 8" id="KW-0813">Transport</keyword>
<dbReference type="GO" id="GO:0065002">
    <property type="term" value="P:intracellular protein transmembrane transport"/>
    <property type="evidence" value="ECO:0007669"/>
    <property type="project" value="UniProtKB-UniRule"/>
</dbReference>
<dbReference type="STRING" id="1850246.LPB138_05650"/>
<evidence type="ECO:0000256" key="4">
    <source>
        <dbReference type="ARBA" id="ARBA00022927"/>
    </source>
</evidence>
<reference evidence="9 10" key="1">
    <citation type="submission" date="2016-10" db="EMBL/GenBank/DDBJ databases">
        <title>Lutibacter sp. LPB0138, isolated from marine gastropod.</title>
        <authorList>
            <person name="Kim E."/>
            <person name="Yi H."/>
        </authorList>
    </citation>
    <scope>NUCLEOTIDE SEQUENCE [LARGE SCALE GENOMIC DNA]</scope>
    <source>
        <strain evidence="9 10">LPB0138</strain>
    </source>
</reference>
<dbReference type="AlphaFoldDB" id="A0A1D8P6J8"/>
<keyword evidence="7 8" id="KW-0472">Membrane</keyword>
<keyword evidence="3 8" id="KW-0812">Transmembrane</keyword>
<dbReference type="KEGG" id="lul:LPB138_05650"/>
<dbReference type="GO" id="GO:0043952">
    <property type="term" value="P:protein transport by the Sec complex"/>
    <property type="evidence" value="ECO:0007669"/>
    <property type="project" value="UniProtKB-UniRule"/>
</dbReference>
<keyword evidence="4 8" id="KW-0653">Protein transport</keyword>
<evidence type="ECO:0000256" key="3">
    <source>
        <dbReference type="ARBA" id="ARBA00022692"/>
    </source>
</evidence>
<dbReference type="GO" id="GO:0009306">
    <property type="term" value="P:protein secretion"/>
    <property type="evidence" value="ECO:0007669"/>
    <property type="project" value="UniProtKB-UniRule"/>
</dbReference>
<keyword evidence="6 8" id="KW-0811">Translocation</keyword>
<dbReference type="OrthoDB" id="9810735at2"/>
<dbReference type="InterPro" id="IPR038379">
    <property type="entry name" value="SecE_sf"/>
</dbReference>
<dbReference type="InterPro" id="IPR001901">
    <property type="entry name" value="Translocase_SecE/Sec61-g"/>
</dbReference>
<name>A0A1D8P6J8_9FLAO</name>
<evidence type="ECO:0000256" key="2">
    <source>
        <dbReference type="ARBA" id="ARBA00022448"/>
    </source>
</evidence>
<dbReference type="Pfam" id="PF00584">
    <property type="entry name" value="SecE"/>
    <property type="match status" value="1"/>
</dbReference>
<comment type="function">
    <text evidence="8">Essential subunit of the Sec protein translocation channel SecYEG. Clamps together the 2 halves of SecY. May contact the channel plug during translocation.</text>
</comment>
<comment type="subcellular location">
    <subcellularLocation>
        <location evidence="8">Cell membrane</location>
        <topology evidence="8">Single-pass membrane protein</topology>
    </subcellularLocation>
    <subcellularLocation>
        <location evidence="1">Membrane</location>
    </subcellularLocation>
</comment>
<protein>
    <recommendedName>
        <fullName evidence="8">Protein translocase subunit SecE</fullName>
    </recommendedName>
</protein>
<dbReference type="NCBIfam" id="TIGR00964">
    <property type="entry name" value="secE_bact"/>
    <property type="match status" value="1"/>
</dbReference>
<evidence type="ECO:0000256" key="7">
    <source>
        <dbReference type="ARBA" id="ARBA00023136"/>
    </source>
</evidence>
<dbReference type="EMBL" id="CP017478">
    <property type="protein sequence ID" value="AOW20196.1"/>
    <property type="molecule type" value="Genomic_DNA"/>
</dbReference>
<keyword evidence="8" id="KW-1003">Cell membrane</keyword>
<dbReference type="GO" id="GO:0006605">
    <property type="term" value="P:protein targeting"/>
    <property type="evidence" value="ECO:0007669"/>
    <property type="project" value="UniProtKB-UniRule"/>
</dbReference>
<organism evidence="9 10">
    <name type="scientific">Urechidicola croceus</name>
    <dbReference type="NCBI Taxonomy" id="1850246"/>
    <lineage>
        <taxon>Bacteria</taxon>
        <taxon>Pseudomonadati</taxon>
        <taxon>Bacteroidota</taxon>
        <taxon>Flavobacteriia</taxon>
        <taxon>Flavobacteriales</taxon>
        <taxon>Flavobacteriaceae</taxon>
        <taxon>Urechidicola</taxon>
    </lineage>
</organism>
<comment type="similarity">
    <text evidence="8">Belongs to the SecE/SEC61-gamma family.</text>
</comment>
<dbReference type="GO" id="GO:0008320">
    <property type="term" value="F:protein transmembrane transporter activity"/>
    <property type="evidence" value="ECO:0007669"/>
    <property type="project" value="UniProtKB-UniRule"/>
</dbReference>
<sequence>MKVLEYIKDSFEELSTKMTWISWAEAQKSTVVVAIFTIIFALAVFVVDRAFQTVLEEYFKLF</sequence>
<dbReference type="HAMAP" id="MF_00422">
    <property type="entry name" value="SecE"/>
    <property type="match status" value="1"/>
</dbReference>
<evidence type="ECO:0000256" key="8">
    <source>
        <dbReference type="HAMAP-Rule" id="MF_00422"/>
    </source>
</evidence>
<dbReference type="InterPro" id="IPR005807">
    <property type="entry name" value="SecE_bac"/>
</dbReference>
<accession>A0A1D8P6J8</accession>
<gene>
    <name evidence="8" type="primary">secE</name>
    <name evidence="9" type="ORF">LPB138_05650</name>
</gene>
<evidence type="ECO:0000313" key="10">
    <source>
        <dbReference type="Proteomes" id="UP000176050"/>
    </source>
</evidence>
<keyword evidence="5 8" id="KW-1133">Transmembrane helix</keyword>
<feature type="transmembrane region" description="Helical" evidence="8">
    <location>
        <begin position="31"/>
        <end position="51"/>
    </location>
</feature>
<evidence type="ECO:0000313" key="9">
    <source>
        <dbReference type="EMBL" id="AOW20196.1"/>
    </source>
</evidence>
<dbReference type="Gene3D" id="1.20.5.1030">
    <property type="entry name" value="Preprotein translocase secy subunit"/>
    <property type="match status" value="1"/>
</dbReference>
<evidence type="ECO:0000256" key="6">
    <source>
        <dbReference type="ARBA" id="ARBA00023010"/>
    </source>
</evidence>
<evidence type="ECO:0000256" key="1">
    <source>
        <dbReference type="ARBA" id="ARBA00004370"/>
    </source>
</evidence>
<proteinExistence type="inferred from homology"/>
<dbReference type="Proteomes" id="UP000176050">
    <property type="component" value="Chromosome"/>
</dbReference>
<comment type="subunit">
    <text evidence="8">Component of the Sec protein translocase complex. Heterotrimer consisting of SecY, SecE and SecG subunits. The heterotrimers can form oligomers, although 1 heterotrimer is thought to be able to translocate proteins. Interacts with the ribosome. Interacts with SecDF, and other proteins may be involved. Interacts with SecA.</text>
</comment>
<evidence type="ECO:0000256" key="5">
    <source>
        <dbReference type="ARBA" id="ARBA00022989"/>
    </source>
</evidence>
<dbReference type="RefSeq" id="WP_070236334.1">
    <property type="nucleotide sequence ID" value="NZ_CP017478.1"/>
</dbReference>
<keyword evidence="10" id="KW-1185">Reference proteome</keyword>
<dbReference type="GO" id="GO:0005886">
    <property type="term" value="C:plasma membrane"/>
    <property type="evidence" value="ECO:0007669"/>
    <property type="project" value="UniProtKB-SubCell"/>
</dbReference>